<name>A0A4Y2S2K5_ARAVE</name>
<gene>
    <name evidence="1" type="ORF">AVEN_143944_1</name>
</gene>
<evidence type="ECO:0000313" key="1">
    <source>
        <dbReference type="EMBL" id="GBN81669.1"/>
    </source>
</evidence>
<comment type="caution">
    <text evidence="1">The sequence shown here is derived from an EMBL/GenBank/DDBJ whole genome shotgun (WGS) entry which is preliminary data.</text>
</comment>
<protein>
    <submittedName>
        <fullName evidence="1">Uncharacterized protein</fullName>
    </submittedName>
</protein>
<keyword evidence="2" id="KW-1185">Reference proteome</keyword>
<dbReference type="AlphaFoldDB" id="A0A4Y2S2K5"/>
<dbReference type="EMBL" id="BGPR01019352">
    <property type="protein sequence ID" value="GBN81669.1"/>
    <property type="molecule type" value="Genomic_DNA"/>
</dbReference>
<reference evidence="1 2" key="1">
    <citation type="journal article" date="2019" name="Sci. Rep.">
        <title>Orb-weaving spider Araneus ventricosus genome elucidates the spidroin gene catalogue.</title>
        <authorList>
            <person name="Kono N."/>
            <person name="Nakamura H."/>
            <person name="Ohtoshi R."/>
            <person name="Moran D.A.P."/>
            <person name="Shinohara A."/>
            <person name="Yoshida Y."/>
            <person name="Fujiwara M."/>
            <person name="Mori M."/>
            <person name="Tomita M."/>
            <person name="Arakawa K."/>
        </authorList>
    </citation>
    <scope>NUCLEOTIDE SEQUENCE [LARGE SCALE GENOMIC DNA]</scope>
</reference>
<sequence length="183" mass="21224">MSILQYIRCPLLDNQRSLIRLVICPSRSTWDKQDEQHEGYFGTNLENSNWDQMTRVTLEPASPSSDFRELTFWSIFGHDRVNVYHAIGYKVFDAIGCRSSNLPATEPRPYHQAAAALTLIDGDKRKLCTGMQFDCKGEIEVFSHRWSQRDLCTGIHFDCKGAIEVFSHRWSQTKIVNWHTIRL</sequence>
<proteinExistence type="predicted"/>
<dbReference type="Proteomes" id="UP000499080">
    <property type="component" value="Unassembled WGS sequence"/>
</dbReference>
<evidence type="ECO:0000313" key="2">
    <source>
        <dbReference type="Proteomes" id="UP000499080"/>
    </source>
</evidence>
<organism evidence="1 2">
    <name type="scientific">Araneus ventricosus</name>
    <name type="common">Orbweaver spider</name>
    <name type="synonym">Epeira ventricosa</name>
    <dbReference type="NCBI Taxonomy" id="182803"/>
    <lineage>
        <taxon>Eukaryota</taxon>
        <taxon>Metazoa</taxon>
        <taxon>Ecdysozoa</taxon>
        <taxon>Arthropoda</taxon>
        <taxon>Chelicerata</taxon>
        <taxon>Arachnida</taxon>
        <taxon>Araneae</taxon>
        <taxon>Araneomorphae</taxon>
        <taxon>Entelegynae</taxon>
        <taxon>Araneoidea</taxon>
        <taxon>Araneidae</taxon>
        <taxon>Araneus</taxon>
    </lineage>
</organism>
<accession>A0A4Y2S2K5</accession>